<dbReference type="Gene3D" id="3.40.630.30">
    <property type="match status" value="1"/>
</dbReference>
<gene>
    <name evidence="2" type="ORF">J2S15_003213</name>
</gene>
<evidence type="ECO:0000259" key="1">
    <source>
        <dbReference type="PROSITE" id="PS51186"/>
    </source>
</evidence>
<dbReference type="Pfam" id="PF00583">
    <property type="entry name" value="Acetyltransf_1"/>
    <property type="match status" value="1"/>
</dbReference>
<comment type="caution">
    <text evidence="2">The sequence shown here is derived from an EMBL/GenBank/DDBJ whole genome shotgun (WGS) entry which is preliminary data.</text>
</comment>
<evidence type="ECO:0000313" key="3">
    <source>
        <dbReference type="Proteomes" id="UP001230220"/>
    </source>
</evidence>
<protein>
    <recommendedName>
        <fullName evidence="1">N-acetyltransferase domain-containing protein</fullName>
    </recommendedName>
</protein>
<dbReference type="CDD" id="cd04301">
    <property type="entry name" value="NAT_SF"/>
    <property type="match status" value="1"/>
</dbReference>
<evidence type="ECO:0000313" key="2">
    <source>
        <dbReference type="EMBL" id="MDQ0362459.1"/>
    </source>
</evidence>
<dbReference type="RefSeq" id="WP_307410089.1">
    <property type="nucleotide sequence ID" value="NZ_JAUSUR010000006.1"/>
</dbReference>
<feature type="domain" description="N-acetyltransferase" evidence="1">
    <location>
        <begin position="4"/>
        <end position="159"/>
    </location>
</feature>
<dbReference type="EMBL" id="JAUSUR010000006">
    <property type="protein sequence ID" value="MDQ0362459.1"/>
    <property type="molecule type" value="Genomic_DNA"/>
</dbReference>
<reference evidence="2 3" key="1">
    <citation type="submission" date="2023-07" db="EMBL/GenBank/DDBJ databases">
        <title>Genomic Encyclopedia of Type Strains, Phase IV (KMG-IV): sequencing the most valuable type-strain genomes for metagenomic binning, comparative biology and taxonomic classification.</title>
        <authorList>
            <person name="Goeker M."/>
        </authorList>
    </citation>
    <scope>NUCLEOTIDE SEQUENCE [LARGE SCALE GENOMIC DNA]</scope>
    <source>
        <strain evidence="2 3">DSM 16784</strain>
    </source>
</reference>
<dbReference type="InterPro" id="IPR016181">
    <property type="entry name" value="Acyl_CoA_acyltransferase"/>
</dbReference>
<accession>A0ABU0E6C5</accession>
<dbReference type="SUPFAM" id="SSF55729">
    <property type="entry name" value="Acyl-CoA N-acyltransferases (Nat)"/>
    <property type="match status" value="1"/>
</dbReference>
<organism evidence="2 3">
    <name type="scientific">Breznakia pachnodae</name>
    <dbReference type="NCBI Taxonomy" id="265178"/>
    <lineage>
        <taxon>Bacteria</taxon>
        <taxon>Bacillati</taxon>
        <taxon>Bacillota</taxon>
        <taxon>Erysipelotrichia</taxon>
        <taxon>Erysipelotrichales</taxon>
        <taxon>Erysipelotrichaceae</taxon>
        <taxon>Breznakia</taxon>
    </lineage>
</organism>
<dbReference type="InterPro" id="IPR000182">
    <property type="entry name" value="GNAT_dom"/>
</dbReference>
<dbReference type="PROSITE" id="PS51186">
    <property type="entry name" value="GNAT"/>
    <property type="match status" value="1"/>
</dbReference>
<name>A0ABU0E6C5_9FIRM</name>
<sequence>MKRMIIKKANNTNIERILEVYNKVTIELLRKEIHQWEYPWTKNDILSMINNLYLLYNGEDVIGCFELILLDSNNYMMKQGDLYLGKIAILPEYQGQSFLSKVIEYSKELSIKENRNCYLDCWAGNPKLKEIYEKYTEYLGDFKEDNYYISIFQLAKHTR</sequence>
<proteinExistence type="predicted"/>
<keyword evidence="3" id="KW-1185">Reference proteome</keyword>
<dbReference type="Proteomes" id="UP001230220">
    <property type="component" value="Unassembled WGS sequence"/>
</dbReference>